<keyword evidence="3" id="KW-1185">Reference proteome</keyword>
<dbReference type="EMBL" id="CP044331">
    <property type="protein sequence ID" value="QGM99026.1"/>
    <property type="molecule type" value="Genomic_DNA"/>
</dbReference>
<dbReference type="Proteomes" id="UP000422569">
    <property type="component" value="Chromosome"/>
</dbReference>
<evidence type="ECO:0000313" key="2">
    <source>
        <dbReference type="EMBL" id="QGM99026.1"/>
    </source>
</evidence>
<dbReference type="InterPro" id="IPR000182">
    <property type="entry name" value="GNAT_dom"/>
</dbReference>
<dbReference type="Pfam" id="PF13673">
    <property type="entry name" value="Acetyltransf_10"/>
    <property type="match status" value="1"/>
</dbReference>
<evidence type="ECO:0000259" key="1">
    <source>
        <dbReference type="PROSITE" id="PS51186"/>
    </source>
</evidence>
<organism evidence="2 3">
    <name type="scientific">Methylocystis parvus</name>
    <dbReference type="NCBI Taxonomy" id="134"/>
    <lineage>
        <taxon>Bacteria</taxon>
        <taxon>Pseudomonadati</taxon>
        <taxon>Pseudomonadota</taxon>
        <taxon>Alphaproteobacteria</taxon>
        <taxon>Hyphomicrobiales</taxon>
        <taxon>Methylocystaceae</taxon>
        <taxon>Methylocystis</taxon>
    </lineage>
</organism>
<proteinExistence type="predicted"/>
<gene>
    <name evidence="2" type="ORF">F7D14_17070</name>
</gene>
<accession>A0A6B8M8U4</accession>
<dbReference type="PROSITE" id="PS51186">
    <property type="entry name" value="GNAT"/>
    <property type="match status" value="1"/>
</dbReference>
<dbReference type="InterPro" id="IPR052564">
    <property type="entry name" value="N-acetyltrans/Recomb-assoc"/>
</dbReference>
<dbReference type="AlphaFoldDB" id="A0A6B8M8U4"/>
<dbReference type="GO" id="GO:0016747">
    <property type="term" value="F:acyltransferase activity, transferring groups other than amino-acyl groups"/>
    <property type="evidence" value="ECO:0007669"/>
    <property type="project" value="InterPro"/>
</dbReference>
<protein>
    <submittedName>
        <fullName evidence="2">GNAT family N-acetyltransferase</fullName>
    </submittedName>
</protein>
<dbReference type="PANTHER" id="PTHR43451">
    <property type="entry name" value="ACETYLTRANSFERASE (GNAT) FAMILY PROTEIN"/>
    <property type="match status" value="1"/>
</dbReference>
<dbReference type="Gene3D" id="3.40.630.30">
    <property type="match status" value="1"/>
</dbReference>
<sequence>MASPGLRPFLPSDAPTLAALFRASVEELTAEDYSDDQREAWASVADDEEAFARKLAGELTIVAIIGVEIAGFASLKDNTLFDMLYVRPDLAGRGVGSALADAIEKLAGGRGTKKLTVEASDAAREFFAARFYVAQSRNTVTVGGEWLGNTTMIKDLAAPPASGPH</sequence>
<dbReference type="CDD" id="cd04301">
    <property type="entry name" value="NAT_SF"/>
    <property type="match status" value="1"/>
</dbReference>
<dbReference type="SUPFAM" id="SSF55729">
    <property type="entry name" value="Acyl-CoA N-acyltransferases (Nat)"/>
    <property type="match status" value="1"/>
</dbReference>
<feature type="domain" description="N-acetyltransferase" evidence="1">
    <location>
        <begin position="4"/>
        <end position="157"/>
    </location>
</feature>
<dbReference type="KEGG" id="mpar:F7D14_17070"/>
<dbReference type="PANTHER" id="PTHR43451:SF1">
    <property type="entry name" value="ACETYLTRANSFERASE"/>
    <property type="match status" value="1"/>
</dbReference>
<dbReference type="RefSeq" id="WP_016922004.1">
    <property type="nucleotide sequence ID" value="NZ_CP044331.1"/>
</dbReference>
<reference evidence="2 3" key="1">
    <citation type="submission" date="2019-09" db="EMBL/GenBank/DDBJ databases">
        <title>Isolation and complete genome sequencing of Methylocystis species.</title>
        <authorList>
            <person name="Rumah B.L."/>
            <person name="Stead C.E."/>
            <person name="Stevens B.C."/>
            <person name="Minton N.P."/>
            <person name="Grosse-Honebrink A."/>
            <person name="Zhang Y."/>
        </authorList>
    </citation>
    <scope>NUCLEOTIDE SEQUENCE [LARGE SCALE GENOMIC DNA]</scope>
    <source>
        <strain evidence="2 3">BRCS2</strain>
    </source>
</reference>
<dbReference type="InterPro" id="IPR016181">
    <property type="entry name" value="Acyl_CoA_acyltransferase"/>
</dbReference>
<keyword evidence="2" id="KW-0808">Transferase</keyword>
<name>A0A6B8M8U4_9HYPH</name>
<evidence type="ECO:0000313" key="3">
    <source>
        <dbReference type="Proteomes" id="UP000422569"/>
    </source>
</evidence>